<evidence type="ECO:0000313" key="1">
    <source>
        <dbReference type="EMBL" id="OCS93747.1"/>
    </source>
</evidence>
<proteinExistence type="predicted"/>
<protein>
    <submittedName>
        <fullName evidence="1">Uncharacterized protein</fullName>
    </submittedName>
</protein>
<sequence length="237" mass="27908">MKKIIASTTLIIILLIAFVMFNRNDSSDFTITSTEWQELQQFIPTVTGIVHTKEEVAFSRSTNDFTTERNITNKVSAMHPFVKFENGAYQIVTSENAVAQYTWISANDVYEITANPDAKKEEVMQFTEKLLSTLQNSYETLNSSDLATFYNTSSAMYEYEIGTIEKMRQDERKIRIVDFRVLDVLRHGNTYWPIVIVKYHRYWPNEIRRSTYYEYSIYNVLFHENGPRIESLQLYFR</sequence>
<dbReference type="AlphaFoldDB" id="A0A1C0Z2Q4"/>
<gene>
    <name evidence="1" type="ORF">A6K76_04405</name>
</gene>
<dbReference type="RefSeq" id="WP_066461379.1">
    <property type="nucleotide sequence ID" value="NZ_MATO01000005.1"/>
</dbReference>
<name>A0A1C0Z2Q4_9BACL</name>
<accession>A0A1C0Z2Q4</accession>
<evidence type="ECO:0000313" key="2">
    <source>
        <dbReference type="Proteomes" id="UP000093482"/>
    </source>
</evidence>
<dbReference type="EMBL" id="MATO01000005">
    <property type="protein sequence ID" value="OCS93747.1"/>
    <property type="molecule type" value="Genomic_DNA"/>
</dbReference>
<organism evidence="1 2">
    <name type="scientific">Caryophanon latum</name>
    <dbReference type="NCBI Taxonomy" id="33977"/>
    <lineage>
        <taxon>Bacteria</taxon>
        <taxon>Bacillati</taxon>
        <taxon>Bacillota</taxon>
        <taxon>Bacilli</taxon>
        <taxon>Bacillales</taxon>
        <taxon>Caryophanaceae</taxon>
        <taxon>Caryophanon</taxon>
    </lineage>
</organism>
<keyword evidence="2" id="KW-1185">Reference proteome</keyword>
<comment type="caution">
    <text evidence="1">The sequence shown here is derived from an EMBL/GenBank/DDBJ whole genome shotgun (WGS) entry which is preliminary data.</text>
</comment>
<dbReference type="Proteomes" id="UP000093482">
    <property type="component" value="Unassembled WGS sequence"/>
</dbReference>
<reference evidence="1 2" key="1">
    <citation type="submission" date="2016-07" db="EMBL/GenBank/DDBJ databases">
        <title>Caryophanon latum genome sequencing.</title>
        <authorList>
            <person name="Verma A."/>
            <person name="Pal Y."/>
            <person name="Krishnamurthi S."/>
        </authorList>
    </citation>
    <scope>NUCLEOTIDE SEQUENCE [LARGE SCALE GENOMIC DNA]</scope>
    <source>
        <strain evidence="1 2">DSM 14151</strain>
    </source>
</reference>